<organism evidence="3 4">
    <name type="scientific">Pontibacillus salicampi</name>
    <dbReference type="NCBI Taxonomy" id="1449801"/>
    <lineage>
        <taxon>Bacteria</taxon>
        <taxon>Bacillati</taxon>
        <taxon>Bacillota</taxon>
        <taxon>Bacilli</taxon>
        <taxon>Bacillales</taxon>
        <taxon>Bacillaceae</taxon>
        <taxon>Pontibacillus</taxon>
    </lineage>
</organism>
<comment type="caution">
    <text evidence="3">The sequence shown here is derived from an EMBL/GenBank/DDBJ whole genome shotgun (WGS) entry which is preliminary data.</text>
</comment>
<dbReference type="SUPFAM" id="SSF53271">
    <property type="entry name" value="PRTase-like"/>
    <property type="match status" value="1"/>
</dbReference>
<dbReference type="PANTHER" id="PTHR47505:SF1">
    <property type="entry name" value="DNA UTILIZATION PROTEIN YHGH"/>
    <property type="match status" value="1"/>
</dbReference>
<dbReference type="EMBL" id="JBHLTP010000013">
    <property type="protein sequence ID" value="MFC0525406.1"/>
    <property type="molecule type" value="Genomic_DNA"/>
</dbReference>
<gene>
    <name evidence="3" type="ORF">ACFFGV_17620</name>
</gene>
<dbReference type="InterPro" id="IPR051910">
    <property type="entry name" value="ComF/GntX_DNA_util-trans"/>
</dbReference>
<dbReference type="CDD" id="cd06223">
    <property type="entry name" value="PRTases_typeI"/>
    <property type="match status" value="1"/>
</dbReference>
<keyword evidence="4" id="KW-1185">Reference proteome</keyword>
<evidence type="ECO:0000259" key="2">
    <source>
        <dbReference type="Pfam" id="PF00156"/>
    </source>
</evidence>
<evidence type="ECO:0000256" key="1">
    <source>
        <dbReference type="ARBA" id="ARBA00008007"/>
    </source>
</evidence>
<dbReference type="RefSeq" id="WP_377350642.1">
    <property type="nucleotide sequence ID" value="NZ_JBHLTP010000013.1"/>
</dbReference>
<protein>
    <submittedName>
        <fullName evidence="3">ComF family protein</fullName>
    </submittedName>
</protein>
<proteinExistence type="inferred from homology"/>
<dbReference type="Pfam" id="PF00156">
    <property type="entry name" value="Pribosyltran"/>
    <property type="match status" value="1"/>
</dbReference>
<dbReference type="PANTHER" id="PTHR47505">
    <property type="entry name" value="DNA UTILIZATION PROTEIN YHGH"/>
    <property type="match status" value="1"/>
</dbReference>
<reference evidence="3 4" key="1">
    <citation type="submission" date="2024-09" db="EMBL/GenBank/DDBJ databases">
        <authorList>
            <person name="Sun Q."/>
            <person name="Mori K."/>
        </authorList>
    </citation>
    <scope>NUCLEOTIDE SEQUENCE [LARGE SCALE GENOMIC DNA]</scope>
    <source>
        <strain evidence="3 4">NCAIM B.02529</strain>
    </source>
</reference>
<dbReference type="InterPro" id="IPR000836">
    <property type="entry name" value="PRTase_dom"/>
</dbReference>
<sequence length="141" mass="16217">MKEVMAKWKYRGDYRLVDLFDSQLQKKYRECWPRGQAVIVPIPLSEERFAERGFNQAEALARCVTNKPIQALSRIHSEKQSKKSRKDRMMASNPFRVEIPINKPVILVDDIYTTGRTLEFAAQVLVEAGTPSVESFTLVRG</sequence>
<comment type="similarity">
    <text evidence="1">Belongs to the ComF/GntX family.</text>
</comment>
<feature type="domain" description="Phosphoribosyltransferase" evidence="2">
    <location>
        <begin position="50"/>
        <end position="140"/>
    </location>
</feature>
<evidence type="ECO:0000313" key="3">
    <source>
        <dbReference type="EMBL" id="MFC0525406.1"/>
    </source>
</evidence>
<name>A0ABV6LSL5_9BACI</name>
<dbReference type="InterPro" id="IPR029057">
    <property type="entry name" value="PRTase-like"/>
</dbReference>
<dbReference type="Proteomes" id="UP001589836">
    <property type="component" value="Unassembled WGS sequence"/>
</dbReference>
<dbReference type="Gene3D" id="3.40.50.2020">
    <property type="match status" value="1"/>
</dbReference>
<accession>A0ABV6LSL5</accession>
<evidence type="ECO:0000313" key="4">
    <source>
        <dbReference type="Proteomes" id="UP001589836"/>
    </source>
</evidence>